<evidence type="ECO:0000313" key="2">
    <source>
        <dbReference type="Proteomes" id="UP000280228"/>
    </source>
</evidence>
<sequence length="45" mass="5224">MIPSFSTKINKTDSQSDVWLSHQSKNTKSLPWLAFRLIKWMDLSG</sequence>
<organism evidence="1 2">
    <name type="scientific">Moraxella catarrhalis</name>
    <name type="common">Branhamella catarrhalis</name>
    <dbReference type="NCBI Taxonomy" id="480"/>
    <lineage>
        <taxon>Bacteria</taxon>
        <taxon>Pseudomonadati</taxon>
        <taxon>Pseudomonadota</taxon>
        <taxon>Gammaproteobacteria</taxon>
        <taxon>Moraxellales</taxon>
        <taxon>Moraxellaceae</taxon>
        <taxon>Moraxella</taxon>
    </lineage>
</organism>
<name>A0A3Q9GIH7_MORCA</name>
<gene>
    <name evidence="1" type="ORF">EJK53_0128</name>
</gene>
<accession>A0A3Q9GIH7</accession>
<dbReference type="AlphaFoldDB" id="A0A3Q9GIH7"/>
<dbReference type="EMBL" id="CP034662">
    <property type="protein sequence ID" value="AZQ94086.1"/>
    <property type="molecule type" value="Genomic_DNA"/>
</dbReference>
<reference evidence="1 2" key="1">
    <citation type="submission" date="2018-12" db="EMBL/GenBank/DDBJ databases">
        <title>Persistence of Moraxella catarrhalis in Chronic Obstructive Pulmonary Disease and Regulation of the Hag/MID Adhesin.</title>
        <authorList>
            <person name="Murphy T."/>
            <person name="Zhao X."/>
            <person name="Vyas G."/>
            <person name="Aluvathingal J."/>
            <person name="Nadendla S."/>
            <person name="Tallon L."/>
            <person name="Tettelin H."/>
        </authorList>
    </citation>
    <scope>NUCLEOTIDE SEQUENCE [LARGE SCALE GENOMIC DNA]</scope>
    <source>
        <strain evidence="1 2">46P58B1</strain>
    </source>
</reference>
<evidence type="ECO:0000313" key="1">
    <source>
        <dbReference type="EMBL" id="AZQ94086.1"/>
    </source>
</evidence>
<dbReference type="Proteomes" id="UP000280228">
    <property type="component" value="Chromosome"/>
</dbReference>
<proteinExistence type="predicted"/>
<protein>
    <submittedName>
        <fullName evidence="1">Uncharacterized protein</fullName>
    </submittedName>
</protein>